<gene>
    <name evidence="2" type="ORF">EVAR_62180_1</name>
</gene>
<comment type="caution">
    <text evidence="2">The sequence shown here is derived from an EMBL/GenBank/DDBJ whole genome shotgun (WGS) entry which is preliminary data.</text>
</comment>
<feature type="compositionally biased region" description="Low complexity" evidence="1">
    <location>
        <begin position="40"/>
        <end position="54"/>
    </location>
</feature>
<name>A0A4C1ZRA1_EUMVA</name>
<dbReference type="EMBL" id="BGZK01002135">
    <property type="protein sequence ID" value="GBP91036.1"/>
    <property type="molecule type" value="Genomic_DNA"/>
</dbReference>
<evidence type="ECO:0000313" key="2">
    <source>
        <dbReference type="EMBL" id="GBP91036.1"/>
    </source>
</evidence>
<proteinExistence type="predicted"/>
<dbReference type="Proteomes" id="UP000299102">
    <property type="component" value="Unassembled WGS sequence"/>
</dbReference>
<sequence length="102" mass="11159">MATVTVVTIRKINFRLKFEGEKQQNRRISRCGGPERGSRVSKVVGGSGGRPSAPARDRPRPPAPALPRPPQIAHDYDNFGTVLFKLSVNGFYSERNAPGSLI</sequence>
<organism evidence="2 3">
    <name type="scientific">Eumeta variegata</name>
    <name type="common">Bagworm moth</name>
    <name type="synonym">Eumeta japonica</name>
    <dbReference type="NCBI Taxonomy" id="151549"/>
    <lineage>
        <taxon>Eukaryota</taxon>
        <taxon>Metazoa</taxon>
        <taxon>Ecdysozoa</taxon>
        <taxon>Arthropoda</taxon>
        <taxon>Hexapoda</taxon>
        <taxon>Insecta</taxon>
        <taxon>Pterygota</taxon>
        <taxon>Neoptera</taxon>
        <taxon>Endopterygota</taxon>
        <taxon>Lepidoptera</taxon>
        <taxon>Glossata</taxon>
        <taxon>Ditrysia</taxon>
        <taxon>Tineoidea</taxon>
        <taxon>Psychidae</taxon>
        <taxon>Oiketicinae</taxon>
        <taxon>Eumeta</taxon>
    </lineage>
</organism>
<dbReference type="AlphaFoldDB" id="A0A4C1ZRA1"/>
<feature type="region of interest" description="Disordered" evidence="1">
    <location>
        <begin position="23"/>
        <end position="71"/>
    </location>
</feature>
<evidence type="ECO:0000313" key="3">
    <source>
        <dbReference type="Proteomes" id="UP000299102"/>
    </source>
</evidence>
<reference evidence="2 3" key="1">
    <citation type="journal article" date="2019" name="Commun. Biol.">
        <title>The bagworm genome reveals a unique fibroin gene that provides high tensile strength.</title>
        <authorList>
            <person name="Kono N."/>
            <person name="Nakamura H."/>
            <person name="Ohtoshi R."/>
            <person name="Tomita M."/>
            <person name="Numata K."/>
            <person name="Arakawa K."/>
        </authorList>
    </citation>
    <scope>NUCLEOTIDE SEQUENCE [LARGE SCALE GENOMIC DNA]</scope>
</reference>
<keyword evidence="3" id="KW-1185">Reference proteome</keyword>
<protein>
    <submittedName>
        <fullName evidence="2">Uncharacterized protein</fullName>
    </submittedName>
</protein>
<evidence type="ECO:0000256" key="1">
    <source>
        <dbReference type="SAM" id="MobiDB-lite"/>
    </source>
</evidence>
<feature type="compositionally biased region" description="Pro residues" evidence="1">
    <location>
        <begin position="61"/>
        <end position="70"/>
    </location>
</feature>
<accession>A0A4C1ZRA1</accession>